<proteinExistence type="predicted"/>
<comment type="caution">
    <text evidence="5">The sequence shown here is derived from an EMBL/GenBank/DDBJ whole genome shotgun (WGS) entry which is preliminary data.</text>
</comment>
<keyword evidence="3" id="KW-0472">Membrane</keyword>
<keyword evidence="3" id="KW-1133">Transmembrane helix</keyword>
<keyword evidence="3" id="KW-0812">Transmembrane</keyword>
<keyword evidence="1" id="KW-0175">Coiled coil</keyword>
<dbReference type="AlphaFoldDB" id="A0A9W6M2Q1"/>
<evidence type="ECO:0000259" key="4">
    <source>
        <dbReference type="Pfam" id="PF14257"/>
    </source>
</evidence>
<feature type="region of interest" description="Disordered" evidence="2">
    <location>
        <begin position="73"/>
        <end position="93"/>
    </location>
</feature>
<feature type="coiled-coil region" evidence="1">
    <location>
        <begin position="245"/>
        <end position="279"/>
    </location>
</feature>
<evidence type="ECO:0000313" key="6">
    <source>
        <dbReference type="Proteomes" id="UP001142317"/>
    </source>
</evidence>
<evidence type="ECO:0000256" key="2">
    <source>
        <dbReference type="SAM" id="MobiDB-lite"/>
    </source>
</evidence>
<reference evidence="5" key="2">
    <citation type="submission" date="2023-01" db="EMBL/GenBank/DDBJ databases">
        <authorList>
            <person name="Sun Q."/>
            <person name="Evtushenko L."/>
        </authorList>
    </citation>
    <scope>NUCLEOTIDE SEQUENCE</scope>
    <source>
        <strain evidence="5">VKM Ac-1447</strain>
    </source>
</reference>
<feature type="compositionally biased region" description="Low complexity" evidence="2">
    <location>
        <begin position="73"/>
        <end position="90"/>
    </location>
</feature>
<keyword evidence="6" id="KW-1185">Reference proteome</keyword>
<protein>
    <recommendedName>
        <fullName evidence="4">DUF4349 domain-containing protein</fullName>
    </recommendedName>
</protein>
<evidence type="ECO:0000256" key="1">
    <source>
        <dbReference type="SAM" id="Coils"/>
    </source>
</evidence>
<gene>
    <name evidence="5" type="ORF">GCM10017586_07460</name>
</gene>
<feature type="transmembrane region" description="Helical" evidence="3">
    <location>
        <begin position="48"/>
        <end position="66"/>
    </location>
</feature>
<evidence type="ECO:0000256" key="3">
    <source>
        <dbReference type="SAM" id="Phobius"/>
    </source>
</evidence>
<name>A0A9W6M2Q1_9MICO</name>
<dbReference type="RefSeq" id="WP_210004727.1">
    <property type="nucleotide sequence ID" value="NZ_BSEO01000001.1"/>
</dbReference>
<reference evidence="5" key="1">
    <citation type="journal article" date="2014" name="Int. J. Syst. Evol. Microbiol.">
        <title>Complete genome sequence of Corynebacterium casei LMG S-19264T (=DSM 44701T), isolated from a smear-ripened cheese.</title>
        <authorList>
            <consortium name="US DOE Joint Genome Institute (JGI-PGF)"/>
            <person name="Walter F."/>
            <person name="Albersmeier A."/>
            <person name="Kalinowski J."/>
            <person name="Ruckert C."/>
        </authorList>
    </citation>
    <scope>NUCLEOTIDE SEQUENCE</scope>
    <source>
        <strain evidence="5">VKM Ac-1447</strain>
    </source>
</reference>
<dbReference type="Proteomes" id="UP001142317">
    <property type="component" value="Unassembled WGS sequence"/>
</dbReference>
<sequence>MTDLPILEERRIAEMEDALFTDIARERTERSERDAATAARRRRRRRTVWVTSSAAAVVLVAAFIFAPQLTTSTGSAESAAPAPADGAGTSEGLAPFSLDEGTTGAPIREEGVEAPAEREVLTTASATVTVADPQRAAERITEAAIAAGGYVESLSVGGGTVPPLPDAATWPAPSASAWVSVRVPAANLEGVLAGLADVGEVESSQVSRDDVTTQTIDLRARVAAGQASVDRLTDLLSQAGSVADLIAAESALVERQADLESLQQQLAALESQVAFSSLSVQLDEPAAAVDADPAGFADGLAAGWNGIVAAFNAVVVGLGFALPWLAVLAVAALSVRLALAAVRRRRARRTTTTD</sequence>
<feature type="transmembrane region" description="Helical" evidence="3">
    <location>
        <begin position="314"/>
        <end position="339"/>
    </location>
</feature>
<organism evidence="5 6">
    <name type="scientific">Microbacterium imperiale</name>
    <dbReference type="NCBI Taxonomy" id="33884"/>
    <lineage>
        <taxon>Bacteria</taxon>
        <taxon>Bacillati</taxon>
        <taxon>Actinomycetota</taxon>
        <taxon>Actinomycetes</taxon>
        <taxon>Micrococcales</taxon>
        <taxon>Microbacteriaceae</taxon>
        <taxon>Microbacterium</taxon>
    </lineage>
</organism>
<evidence type="ECO:0000313" key="5">
    <source>
        <dbReference type="EMBL" id="GLJ79064.1"/>
    </source>
</evidence>
<dbReference type="EMBL" id="BSEO01000001">
    <property type="protein sequence ID" value="GLJ79064.1"/>
    <property type="molecule type" value="Genomic_DNA"/>
</dbReference>
<dbReference type="InterPro" id="IPR025645">
    <property type="entry name" value="DUF4349"/>
</dbReference>
<accession>A0A9W6M2Q1</accession>
<dbReference type="Pfam" id="PF14257">
    <property type="entry name" value="DUF4349"/>
    <property type="match status" value="1"/>
</dbReference>
<feature type="domain" description="DUF4349" evidence="4">
    <location>
        <begin position="118"/>
        <end position="335"/>
    </location>
</feature>